<feature type="compositionally biased region" description="Polar residues" evidence="2">
    <location>
        <begin position="696"/>
        <end position="713"/>
    </location>
</feature>
<feature type="compositionally biased region" description="Basic and acidic residues" evidence="2">
    <location>
        <begin position="250"/>
        <end position="263"/>
    </location>
</feature>
<feature type="region of interest" description="Disordered" evidence="2">
    <location>
        <begin position="144"/>
        <end position="285"/>
    </location>
</feature>
<feature type="region of interest" description="Disordered" evidence="2">
    <location>
        <begin position="650"/>
        <end position="752"/>
    </location>
</feature>
<accession>A0A8K0NNV1</accession>
<evidence type="ECO:0000256" key="2">
    <source>
        <dbReference type="SAM" id="MobiDB-lite"/>
    </source>
</evidence>
<feature type="compositionally biased region" description="Low complexity" evidence="2">
    <location>
        <begin position="722"/>
        <end position="735"/>
    </location>
</feature>
<sequence>MDTAKTENRTKLWTVDKARREVDEQLRRKRLQEKQTDQATIVQEPAIVSADVSDLSPPMREAQSPEISTIDDSWMEDSTGVLGAGPVSKKAFGKRKKKQQRRKAKKPMEQHRITGAARHSTHEDSESEASDVDILALVATKLAKEEVDSPASATADSRRFEPVCGEKDSPKPDTSQLQAKSLPTKALERTHISPLTPDLTSESPGQAQRTPAATPHPSARPGDDKRETGTSEIYLPTEKRDEASFTVVKSGRESVSDHQRNRESTTSCRPPSGPAKQSVSQLHVDRGTSSVPLAQSDLQEGAYISRHPQTGEEIVVFPGPRPRPPYERSLFVTGIRKNSSVDPGTMRRILRDHFSAFYPVERINLVADTTAAVYNAFVSIDTREHALSLIDNPQARVLLYNTGTFGEWTGDEVKDALKIEMAQGTRPLYIKLNKTSGPRNGFHPLSRIGRPVGDKVVYERYLEYAGSDERRKKYRIRHRVDLSANTLCPDEYERERNMRSFYGNDVATIEPLVLDVKSAASDEAAMRLLCEPFGDIETMTPSISSRGDQGGFNVKYWDRDGSLRASQQLRLLNGVVCYVPKPDTATSAPTDLSPQRVLANQSQGPMASRDGIRNSSVERTKVKPASPNGTEHRALQSTIALAEEWPALPSAKRGDSLPSLHTSDVDMDPPVGHGKEVKMLSPVEEEPVEASDSFEETASSTLPREQKLASTTVADRLPPSPGALSSSATSESKPSIVLKTPKNIPRPVDNGVSPSSLGLTHIPALDTKEDGMSSIPVVDPFLAHRPTPIVSLGSSEQSKTPNSLGSAAKRMSLEISNLSIHDTEDTVRERFKPYGRVVSFSAQSQRY</sequence>
<dbReference type="GO" id="GO:0003723">
    <property type="term" value="F:RNA binding"/>
    <property type="evidence" value="ECO:0007669"/>
    <property type="project" value="UniProtKB-UniRule"/>
</dbReference>
<feature type="compositionally biased region" description="Acidic residues" evidence="2">
    <location>
        <begin position="683"/>
        <end position="695"/>
    </location>
</feature>
<dbReference type="Proteomes" id="UP000812966">
    <property type="component" value="Unassembled WGS sequence"/>
</dbReference>
<keyword evidence="5" id="KW-1185">Reference proteome</keyword>
<feature type="region of interest" description="Disordered" evidence="2">
    <location>
        <begin position="598"/>
        <end position="633"/>
    </location>
</feature>
<reference evidence="4" key="1">
    <citation type="submission" date="2020-04" db="EMBL/GenBank/DDBJ databases">
        <title>Analysis of mating type loci in Filobasidium floriforme.</title>
        <authorList>
            <person name="Nowrousian M."/>
        </authorList>
    </citation>
    <scope>NUCLEOTIDE SEQUENCE</scope>
    <source>
        <strain evidence="4">CBS 6242</strain>
    </source>
</reference>
<feature type="compositionally biased region" description="Basic and acidic residues" evidence="2">
    <location>
        <begin position="610"/>
        <end position="621"/>
    </location>
</feature>
<gene>
    <name evidence="4" type="ORF">FFLO_05552</name>
</gene>
<feature type="compositionally biased region" description="Basic and acidic residues" evidence="2">
    <location>
        <begin position="156"/>
        <end position="171"/>
    </location>
</feature>
<dbReference type="AlphaFoldDB" id="A0A8K0NNV1"/>
<keyword evidence="1" id="KW-0694">RNA-binding</keyword>
<feature type="compositionally biased region" description="Polar residues" evidence="2">
    <location>
        <begin position="172"/>
        <end position="181"/>
    </location>
</feature>
<evidence type="ECO:0000259" key="3">
    <source>
        <dbReference type="PROSITE" id="PS50102"/>
    </source>
</evidence>
<organism evidence="4 5">
    <name type="scientific">Filobasidium floriforme</name>
    <dbReference type="NCBI Taxonomy" id="5210"/>
    <lineage>
        <taxon>Eukaryota</taxon>
        <taxon>Fungi</taxon>
        <taxon>Dikarya</taxon>
        <taxon>Basidiomycota</taxon>
        <taxon>Agaricomycotina</taxon>
        <taxon>Tremellomycetes</taxon>
        <taxon>Filobasidiales</taxon>
        <taxon>Filobasidiaceae</taxon>
        <taxon>Filobasidium</taxon>
    </lineage>
</organism>
<comment type="caution">
    <text evidence="4">The sequence shown here is derived from an EMBL/GenBank/DDBJ whole genome shotgun (WGS) entry which is preliminary data.</text>
</comment>
<dbReference type="EMBL" id="JABELV010000144">
    <property type="protein sequence ID" value="KAG7529580.1"/>
    <property type="molecule type" value="Genomic_DNA"/>
</dbReference>
<feature type="domain" description="RRM" evidence="3">
    <location>
        <begin position="328"/>
        <end position="424"/>
    </location>
</feature>
<feature type="compositionally biased region" description="Basic residues" evidence="2">
    <location>
        <begin position="91"/>
        <end position="105"/>
    </location>
</feature>
<feature type="compositionally biased region" description="Polar residues" evidence="2">
    <location>
        <begin position="264"/>
        <end position="285"/>
    </location>
</feature>
<protein>
    <recommendedName>
        <fullName evidence="3">RRM domain-containing protein</fullName>
    </recommendedName>
</protein>
<dbReference type="InterPro" id="IPR000504">
    <property type="entry name" value="RRM_dom"/>
</dbReference>
<dbReference type="PROSITE" id="PS50102">
    <property type="entry name" value="RRM"/>
    <property type="match status" value="1"/>
</dbReference>
<name>A0A8K0NNV1_9TREE</name>
<evidence type="ECO:0000313" key="5">
    <source>
        <dbReference type="Proteomes" id="UP000812966"/>
    </source>
</evidence>
<evidence type="ECO:0000256" key="1">
    <source>
        <dbReference type="PROSITE-ProRule" id="PRU00176"/>
    </source>
</evidence>
<evidence type="ECO:0000313" key="4">
    <source>
        <dbReference type="EMBL" id="KAG7529580.1"/>
    </source>
</evidence>
<feature type="compositionally biased region" description="Polar residues" evidence="2">
    <location>
        <begin position="198"/>
        <end position="211"/>
    </location>
</feature>
<feature type="region of interest" description="Disordered" evidence="2">
    <location>
        <begin position="44"/>
        <end position="130"/>
    </location>
</feature>
<proteinExistence type="predicted"/>